<gene>
    <name evidence="3" type="ORF">SAMN05421875_1206</name>
</gene>
<dbReference type="GeneID" id="34231864"/>
<evidence type="ECO:0000259" key="1">
    <source>
        <dbReference type="Pfam" id="PF00149"/>
    </source>
</evidence>
<proteinExistence type="predicted"/>
<evidence type="ECO:0000259" key="2">
    <source>
        <dbReference type="Pfam" id="PF19976"/>
    </source>
</evidence>
<dbReference type="SUPFAM" id="SSF56300">
    <property type="entry name" value="Metallo-dependent phosphatases"/>
    <property type="match status" value="1"/>
</dbReference>
<feature type="domain" description="GTPase-associated adaptor" evidence="2">
    <location>
        <begin position="379"/>
        <end position="442"/>
    </location>
</feature>
<name>A0A1H4CND7_9BURK</name>
<dbReference type="Gene3D" id="3.60.21.10">
    <property type="match status" value="1"/>
</dbReference>
<accession>A0A1H4CND7</accession>
<organism evidence="3 4">
    <name type="scientific">Acidovorax soli</name>
    <dbReference type="NCBI Taxonomy" id="592050"/>
    <lineage>
        <taxon>Bacteria</taxon>
        <taxon>Pseudomonadati</taxon>
        <taxon>Pseudomonadota</taxon>
        <taxon>Betaproteobacteria</taxon>
        <taxon>Burkholderiales</taxon>
        <taxon>Comamonadaceae</taxon>
        <taxon>Acidovorax</taxon>
    </lineage>
</organism>
<dbReference type="GO" id="GO:0016787">
    <property type="term" value="F:hydrolase activity"/>
    <property type="evidence" value="ECO:0007669"/>
    <property type="project" value="InterPro"/>
</dbReference>
<evidence type="ECO:0000313" key="3">
    <source>
        <dbReference type="EMBL" id="SEA61854.1"/>
    </source>
</evidence>
<sequence length="448" mass="50405">MRILHLSDIHFREPDCLEPATDTDRPYRTVLEQDIVDLCRDGKHVDAILVGGDIAYKAHPDEYKAAQEWLEALAAKCHCPRESIYVVPGNHDVDQKVCQKALAVSNAQEAIVRAPDANRSRVLREQLRDVEVGRSLFLPLEAYNNFAASFNCNVYPSRPYWFDTLELSAGLKLRLFGLTSTLLSGLGKRDDEPGHLYLSPLQTVFEKDRDIVNLVICHHPPHWFVDVTQVDDDVNSRTKLQFFGHEHTQRCTRDPAYTRFKAGAVNPDKRELGWRPGYNLVDLDVIDTGAARTLRVTAHVRQWQNAPEMFIPVKDPLGNNVWVNNMAAPEHFPLSAPPSVATIPEPHLPHTKIAEAAHTTADLAANTVAKLEATMSTPSTRNLIYRFWNHLDVSDRRDIALKLGLITQEDLAAKVPDSERYGKALELAGSRGLLMDLAREVEAIEQKQ</sequence>
<dbReference type="InterPro" id="IPR051158">
    <property type="entry name" value="Metallophosphoesterase_sf"/>
</dbReference>
<dbReference type="PANTHER" id="PTHR31302">
    <property type="entry name" value="TRANSMEMBRANE PROTEIN WITH METALLOPHOSPHOESTERASE DOMAIN-RELATED"/>
    <property type="match status" value="1"/>
</dbReference>
<dbReference type="PANTHER" id="PTHR31302:SF0">
    <property type="entry name" value="TRANSMEMBRANE PROTEIN WITH METALLOPHOSPHOESTERASE DOMAIN"/>
    <property type="match status" value="1"/>
</dbReference>
<dbReference type="InterPro" id="IPR004843">
    <property type="entry name" value="Calcineurin-like_PHP"/>
</dbReference>
<keyword evidence="4" id="KW-1185">Reference proteome</keyword>
<dbReference type="InterPro" id="IPR029052">
    <property type="entry name" value="Metallo-depent_PP-like"/>
</dbReference>
<dbReference type="AlphaFoldDB" id="A0A1H4CND7"/>
<dbReference type="RefSeq" id="WP_092699228.1">
    <property type="nucleotide sequence ID" value="NZ_FNQJ01000020.1"/>
</dbReference>
<dbReference type="STRING" id="592050.SAMN05421875_1206"/>
<dbReference type="InterPro" id="IPR045533">
    <property type="entry name" value="GAAD"/>
</dbReference>
<protein>
    <submittedName>
        <fullName evidence="3">Calcineurin-like phosphoesterase</fullName>
    </submittedName>
</protein>
<reference evidence="4" key="1">
    <citation type="submission" date="2016-10" db="EMBL/GenBank/DDBJ databases">
        <authorList>
            <person name="Varghese N."/>
            <person name="Submissions S."/>
        </authorList>
    </citation>
    <scope>NUCLEOTIDE SEQUENCE [LARGE SCALE GENOMIC DNA]</scope>
    <source>
        <strain evidence="4">DSM 25157</strain>
    </source>
</reference>
<feature type="domain" description="Calcineurin-like phosphoesterase" evidence="1">
    <location>
        <begin position="1"/>
        <end position="248"/>
    </location>
</feature>
<dbReference type="Proteomes" id="UP000199002">
    <property type="component" value="Unassembled WGS sequence"/>
</dbReference>
<dbReference type="Pfam" id="PF19976">
    <property type="entry name" value="GAAD"/>
    <property type="match status" value="1"/>
</dbReference>
<dbReference type="EMBL" id="FNQJ01000020">
    <property type="protein sequence ID" value="SEA61854.1"/>
    <property type="molecule type" value="Genomic_DNA"/>
</dbReference>
<evidence type="ECO:0000313" key="4">
    <source>
        <dbReference type="Proteomes" id="UP000199002"/>
    </source>
</evidence>
<dbReference type="Pfam" id="PF00149">
    <property type="entry name" value="Metallophos"/>
    <property type="match status" value="1"/>
</dbReference>